<dbReference type="Proteomes" id="UP000753908">
    <property type="component" value="Unassembled WGS sequence"/>
</dbReference>
<name>A0A951PQS9_9CYAN</name>
<evidence type="ECO:0000256" key="3">
    <source>
        <dbReference type="PROSITE-ProRule" id="PRU00339"/>
    </source>
</evidence>
<proteinExistence type="predicted"/>
<accession>A0A951PQS9</accession>
<reference evidence="5" key="1">
    <citation type="submission" date="2021-05" db="EMBL/GenBank/DDBJ databases">
        <authorList>
            <person name="Pietrasiak N."/>
            <person name="Ward R."/>
            <person name="Stajich J.E."/>
            <person name="Kurbessoian T."/>
        </authorList>
    </citation>
    <scope>NUCLEOTIDE SEQUENCE</scope>
    <source>
        <strain evidence="5">CPER-KK1</strain>
    </source>
</reference>
<dbReference type="Pfam" id="PF13432">
    <property type="entry name" value="TPR_16"/>
    <property type="match status" value="2"/>
</dbReference>
<dbReference type="PANTHER" id="PTHR45586">
    <property type="entry name" value="TPR REPEAT-CONTAINING PROTEIN PA4667"/>
    <property type="match status" value="1"/>
</dbReference>
<dbReference type="Gene3D" id="1.25.40.10">
    <property type="entry name" value="Tetratricopeptide repeat domain"/>
    <property type="match status" value="4"/>
</dbReference>
<dbReference type="InterPro" id="IPR019734">
    <property type="entry name" value="TPR_rpt"/>
</dbReference>
<feature type="repeat" description="TPR" evidence="3">
    <location>
        <begin position="541"/>
        <end position="574"/>
    </location>
</feature>
<feature type="repeat" description="TPR" evidence="3">
    <location>
        <begin position="711"/>
        <end position="744"/>
    </location>
</feature>
<keyword evidence="1" id="KW-0677">Repeat</keyword>
<evidence type="ECO:0000256" key="2">
    <source>
        <dbReference type="ARBA" id="ARBA00022803"/>
    </source>
</evidence>
<dbReference type="SUPFAM" id="SSF48452">
    <property type="entry name" value="TPR-like"/>
    <property type="match status" value="2"/>
</dbReference>
<dbReference type="PROSITE" id="PS50005">
    <property type="entry name" value="TPR"/>
    <property type="match status" value="4"/>
</dbReference>
<feature type="repeat" description="TPR" evidence="3">
    <location>
        <begin position="81"/>
        <end position="114"/>
    </location>
</feature>
<keyword evidence="4" id="KW-1133">Transmembrane helix</keyword>
<dbReference type="AlphaFoldDB" id="A0A951PQS9"/>
<keyword evidence="4" id="KW-0472">Membrane</keyword>
<reference evidence="5" key="2">
    <citation type="journal article" date="2022" name="Microbiol. Resour. Announc.">
        <title>Metagenome Sequencing to Explore Phylogenomics of Terrestrial Cyanobacteria.</title>
        <authorList>
            <person name="Ward R.D."/>
            <person name="Stajich J.E."/>
            <person name="Johansen J.R."/>
            <person name="Huntemann M."/>
            <person name="Clum A."/>
            <person name="Foster B."/>
            <person name="Foster B."/>
            <person name="Roux S."/>
            <person name="Palaniappan K."/>
            <person name="Varghese N."/>
            <person name="Mukherjee S."/>
            <person name="Reddy T.B.K."/>
            <person name="Daum C."/>
            <person name="Copeland A."/>
            <person name="Chen I.A."/>
            <person name="Ivanova N.N."/>
            <person name="Kyrpides N.C."/>
            <person name="Shapiro N."/>
            <person name="Eloe-Fadrosh E.A."/>
            <person name="Pietrasiak N."/>
        </authorList>
    </citation>
    <scope>NUCLEOTIDE SEQUENCE</scope>
    <source>
        <strain evidence="5">CPER-KK1</strain>
    </source>
</reference>
<evidence type="ECO:0000256" key="4">
    <source>
        <dbReference type="SAM" id="Phobius"/>
    </source>
</evidence>
<sequence length="805" mass="88464">MNRCKPLADEGLLARSKRKNSILVSRFVLQAARLTPPASTRLGSRNFRRVVSLACLFLGLAGGLTVVPIDLVVPAAQAQSVPAAVRQAQSLLQRGLVNDAIRAFQQALRSSPNSLEAKLGLAQAYQKAGQDAEAWTAYQRVLEQDPNNTPALQAVGVLGGYRPEWQARGIEALTTLLNQNPNDNQSRAQRALLLGYQGRYAESLADYQIVLQGNPSPDTILGAAQIYTYSGDYEQGLALFNRYQGTGKAIPNNALTAYAQALRETGNVSQAIQILENQLRQSKKLDAAEIEIRSSLAQAYQANQQLSQALAVLEPLRGRPEAALPLARALTTIGRRESNTQLYQEGAALYRQVLASTSQPPQSLVREVADVLSELPSERAAALSLYQQLTAVQPNDQSLLVKQLVLENQLGRISQAEFQQRFLAAVQPLPSDSAQLRSLALAILPLDPPDPALLPVYQSLLDAGVDVPFLNFRVAQILLERNELEAAKQALAAYSATSIGASDLTTELLLAEIDRRQGNLEASASRYESLINGNPSDTLLNSALRGLAGIRLAQGRADDAIALYDELIRRNPDDLVATLGRATIAYQAQRISQAEAEAVLDRWLATQPATNTPQELYNLVGTLPPSAEREALYEALLAIDPENIPVQLRRLQVLATRDPELAKAQVQELINRNPDNIGAYFVQGELAQALEDFELATLAYEAILARQPDNTDALTALAGVRFQQKQFAAANELYQRVLELKPNDLVVRRALAELEVAQDQPFIALERFRQLQQEQSTNPELVNRIERLEVDILKRRGFQPYWERY</sequence>
<dbReference type="Pfam" id="PF14559">
    <property type="entry name" value="TPR_19"/>
    <property type="match status" value="2"/>
</dbReference>
<protein>
    <submittedName>
        <fullName evidence="5">Tetratricopeptide repeat protein</fullName>
    </submittedName>
</protein>
<feature type="transmembrane region" description="Helical" evidence="4">
    <location>
        <begin position="50"/>
        <end position="69"/>
    </location>
</feature>
<dbReference type="SMART" id="SM00028">
    <property type="entry name" value="TPR"/>
    <property type="match status" value="7"/>
</dbReference>
<dbReference type="InterPro" id="IPR051012">
    <property type="entry name" value="CellSynth/LPSAsmb/PSIAsmb"/>
</dbReference>
<dbReference type="EMBL" id="JAHHIF010000043">
    <property type="protein sequence ID" value="MBW4547556.1"/>
    <property type="molecule type" value="Genomic_DNA"/>
</dbReference>
<feature type="repeat" description="TPR" evidence="3">
    <location>
        <begin position="115"/>
        <end position="148"/>
    </location>
</feature>
<keyword evidence="2 3" id="KW-0802">TPR repeat</keyword>
<keyword evidence="4" id="KW-0812">Transmembrane</keyword>
<dbReference type="PANTHER" id="PTHR45586:SF1">
    <property type="entry name" value="LIPOPOLYSACCHARIDE ASSEMBLY PROTEIN B"/>
    <property type="match status" value="1"/>
</dbReference>
<organism evidence="5 6">
    <name type="scientific">Symplocastrum torsivum CPER-KK1</name>
    <dbReference type="NCBI Taxonomy" id="450513"/>
    <lineage>
        <taxon>Bacteria</taxon>
        <taxon>Bacillati</taxon>
        <taxon>Cyanobacteriota</taxon>
        <taxon>Cyanophyceae</taxon>
        <taxon>Oscillatoriophycideae</taxon>
        <taxon>Oscillatoriales</taxon>
        <taxon>Microcoleaceae</taxon>
        <taxon>Symplocastrum</taxon>
    </lineage>
</organism>
<evidence type="ECO:0000313" key="5">
    <source>
        <dbReference type="EMBL" id="MBW4547556.1"/>
    </source>
</evidence>
<gene>
    <name evidence="5" type="ORF">KME25_24410</name>
</gene>
<comment type="caution">
    <text evidence="5">The sequence shown here is derived from an EMBL/GenBank/DDBJ whole genome shotgun (WGS) entry which is preliminary data.</text>
</comment>
<evidence type="ECO:0000256" key="1">
    <source>
        <dbReference type="ARBA" id="ARBA00022737"/>
    </source>
</evidence>
<evidence type="ECO:0000313" key="6">
    <source>
        <dbReference type="Proteomes" id="UP000753908"/>
    </source>
</evidence>
<dbReference type="InterPro" id="IPR011990">
    <property type="entry name" value="TPR-like_helical_dom_sf"/>
</dbReference>